<dbReference type="InterPro" id="IPR004148">
    <property type="entry name" value="BAR_dom"/>
</dbReference>
<dbReference type="GO" id="GO:0007165">
    <property type="term" value="P:signal transduction"/>
    <property type="evidence" value="ECO:0007669"/>
    <property type="project" value="InterPro"/>
</dbReference>
<dbReference type="SUPFAM" id="SSF48350">
    <property type="entry name" value="GTPase activation domain, GAP"/>
    <property type="match status" value="1"/>
</dbReference>
<sequence>MGLPALEFTECGLDSPQFRERLKSHEVELDRTSKAIKNIIKDGKALLAAFKNVSQATRRFCQSLDTFKFECIGDTSTDNEAGIAGSLKEFAKLLGNVEDERERMIANVSDVLITPLEKFRKEQIGAAKEQRKRFEKQSDKYYCMLDKHLGLSAKKKEAHLLEADSQLNTERQMYIEASLQYVVKVQEVHECKKFEFVEPLVAFLQGLFTFYHQGYEMAKEFGPYKRIMQSNIQQTRSSFESTRQEVELLLQKLKASLRDHVCLDQHGKQGYLCVQEKRHFGTASVKHYCMFDKATRLFRMVPYDPKPGGRLNGLVPTTPGETDCFRLKSCIRRKTDSIEKRFCFDVEGVDRAGVMTFQAPSEDERRLWMEVMDGKEPVYTLPQLSSSCEQTELNDLGFSFITKCIEAVEARGLATQGLYRIVGVSSKVQRLLTVAIDEKTSSDVDLNDAQEWDVKTITSALKTYLRNLPEPLMTYNLYRSFIQAAKLEHQETRGKAVHALVYQLPDSHREMLNLIIQHLITVSNQSKSNLMTVANLGVVFGPTLMRAEEETVAAILDLKFHNIVVEIMIENYEKIFHLPPDPDAPLLLPQPNVPHRPGRQQGSFNLKLRRPLAIYNPVSPANDQGSEQIQAEVNEKVDAAAQGGMSDSSDSISSRSSNATPVPATPPGASTISDLTIPALCEDSTFPASGEITDLTSDTTQTCSPISGVAQGKQAHARYACEAEHDTELSFMPGDLFTNARRFLQGTRGPQSTPFW</sequence>
<dbReference type="InterPro" id="IPR011993">
    <property type="entry name" value="PH-like_dom_sf"/>
</dbReference>
<dbReference type="InterPro" id="IPR047234">
    <property type="entry name" value="GRAF_fam"/>
</dbReference>
<dbReference type="AlphaFoldDB" id="A0A8C4QG13"/>
<reference evidence="4" key="2">
    <citation type="submission" date="2025-09" db="UniProtKB">
        <authorList>
            <consortium name="Ensembl"/>
        </authorList>
    </citation>
    <scope>IDENTIFICATION</scope>
</reference>
<dbReference type="GeneTree" id="ENSGT00940000157254"/>
<dbReference type="Gene3D" id="2.30.29.30">
    <property type="entry name" value="Pleckstrin-homology domain (PH domain)/Phosphotyrosine-binding domain (PTB)"/>
    <property type="match status" value="1"/>
</dbReference>
<dbReference type="Pfam" id="PF00169">
    <property type="entry name" value="PH"/>
    <property type="match status" value="1"/>
</dbReference>
<evidence type="ECO:0000313" key="4">
    <source>
        <dbReference type="Ensembl" id="ENSEBUP00000014830.1"/>
    </source>
</evidence>
<dbReference type="CDD" id="cd07602">
    <property type="entry name" value="BAR_RhoGAP_OPHN1-like"/>
    <property type="match status" value="1"/>
</dbReference>
<dbReference type="Proteomes" id="UP000694388">
    <property type="component" value="Unplaced"/>
</dbReference>
<name>A0A8C4QG13_EPTBU</name>
<dbReference type="PROSITE" id="PS50238">
    <property type="entry name" value="RHOGAP"/>
    <property type="match status" value="1"/>
</dbReference>
<dbReference type="InterPro" id="IPR027267">
    <property type="entry name" value="AH/BAR_dom_sf"/>
</dbReference>
<dbReference type="FunFam" id="1.20.1270.60:FF:000001">
    <property type="entry name" value="Rho GTPase-activating protein 26"/>
    <property type="match status" value="1"/>
</dbReference>
<evidence type="ECO:0000256" key="1">
    <source>
        <dbReference type="ARBA" id="ARBA00022468"/>
    </source>
</evidence>
<dbReference type="InterPro" id="IPR047225">
    <property type="entry name" value="PH_GRAF"/>
</dbReference>
<protein>
    <submittedName>
        <fullName evidence="4">Rho GTPase activating protein 26</fullName>
    </submittedName>
</protein>
<dbReference type="GO" id="GO:0005096">
    <property type="term" value="F:GTPase activator activity"/>
    <property type="evidence" value="ECO:0007669"/>
    <property type="project" value="UniProtKB-KW"/>
</dbReference>
<dbReference type="FunFam" id="1.10.555.10:FF:000006">
    <property type="entry name" value="Rho GTPase activating protein 26"/>
    <property type="match status" value="1"/>
</dbReference>
<dbReference type="Gene3D" id="1.10.555.10">
    <property type="entry name" value="Rho GTPase activation protein"/>
    <property type="match status" value="1"/>
</dbReference>
<dbReference type="SUPFAM" id="SSF50729">
    <property type="entry name" value="PH domain-like"/>
    <property type="match status" value="1"/>
</dbReference>
<proteinExistence type="predicted"/>
<dbReference type="GO" id="GO:0005737">
    <property type="term" value="C:cytoplasm"/>
    <property type="evidence" value="ECO:0007669"/>
    <property type="project" value="InterPro"/>
</dbReference>
<keyword evidence="5" id="KW-1185">Reference proteome</keyword>
<dbReference type="SUPFAM" id="SSF103657">
    <property type="entry name" value="BAR/IMD domain-like"/>
    <property type="match status" value="1"/>
</dbReference>
<evidence type="ECO:0000313" key="5">
    <source>
        <dbReference type="Proteomes" id="UP000694388"/>
    </source>
</evidence>
<organism evidence="4 5">
    <name type="scientific">Eptatretus burgeri</name>
    <name type="common">Inshore hagfish</name>
    <dbReference type="NCBI Taxonomy" id="7764"/>
    <lineage>
        <taxon>Eukaryota</taxon>
        <taxon>Metazoa</taxon>
        <taxon>Chordata</taxon>
        <taxon>Craniata</taxon>
        <taxon>Vertebrata</taxon>
        <taxon>Cyclostomata</taxon>
        <taxon>Myxini</taxon>
        <taxon>Myxiniformes</taxon>
        <taxon>Myxinidae</taxon>
        <taxon>Eptatretinae</taxon>
        <taxon>Eptatretus</taxon>
    </lineage>
</organism>
<feature type="domain" description="Rho-GAP" evidence="3">
    <location>
        <begin position="382"/>
        <end position="576"/>
    </location>
</feature>
<dbReference type="InterPro" id="IPR008936">
    <property type="entry name" value="Rho_GTPase_activation_prot"/>
</dbReference>
<dbReference type="PANTHER" id="PTHR12552">
    <property type="entry name" value="OLIGOPHRENIN 1"/>
    <property type="match status" value="1"/>
</dbReference>
<dbReference type="InterPro" id="IPR001849">
    <property type="entry name" value="PH_domain"/>
</dbReference>
<dbReference type="CDD" id="cd01249">
    <property type="entry name" value="BAR-PH_GRAF_family"/>
    <property type="match status" value="1"/>
</dbReference>
<feature type="region of interest" description="Disordered" evidence="2">
    <location>
        <begin position="640"/>
        <end position="673"/>
    </location>
</feature>
<evidence type="ECO:0000259" key="3">
    <source>
        <dbReference type="PROSITE" id="PS50238"/>
    </source>
</evidence>
<dbReference type="Gene3D" id="1.20.1270.60">
    <property type="entry name" value="Arfaptin homology (AH) domain/BAR domain"/>
    <property type="match status" value="1"/>
</dbReference>
<dbReference type="PANTHER" id="PTHR12552:SF1">
    <property type="entry name" value="RHO GTPASE-ACTIVATING PROTEIN GRAF"/>
    <property type="match status" value="1"/>
</dbReference>
<dbReference type="Ensembl" id="ENSEBUT00000015405.1">
    <property type="protein sequence ID" value="ENSEBUP00000014830.1"/>
    <property type="gene ID" value="ENSEBUG00000009257.1"/>
</dbReference>
<dbReference type="SMART" id="SM00324">
    <property type="entry name" value="RhoGAP"/>
    <property type="match status" value="1"/>
</dbReference>
<accession>A0A8C4QG13</accession>
<keyword evidence="1" id="KW-0343">GTPase activation</keyword>
<dbReference type="Pfam" id="PF16746">
    <property type="entry name" value="BAR_3"/>
    <property type="match status" value="1"/>
</dbReference>
<dbReference type="Pfam" id="PF00620">
    <property type="entry name" value="RhoGAP"/>
    <property type="match status" value="1"/>
</dbReference>
<feature type="compositionally biased region" description="Low complexity" evidence="2">
    <location>
        <begin position="646"/>
        <end position="657"/>
    </location>
</feature>
<dbReference type="SMART" id="SM00233">
    <property type="entry name" value="PH"/>
    <property type="match status" value="1"/>
</dbReference>
<reference evidence="4" key="1">
    <citation type="submission" date="2025-08" db="UniProtKB">
        <authorList>
            <consortium name="Ensembl"/>
        </authorList>
    </citation>
    <scope>IDENTIFICATION</scope>
</reference>
<dbReference type="InterPro" id="IPR000198">
    <property type="entry name" value="RhoGAP_dom"/>
</dbReference>
<evidence type="ECO:0000256" key="2">
    <source>
        <dbReference type="SAM" id="MobiDB-lite"/>
    </source>
</evidence>